<name>A0ACB9QUD4_9MYRT</name>
<comment type="caution">
    <text evidence="1">The sequence shown here is derived from an EMBL/GenBank/DDBJ whole genome shotgun (WGS) entry which is preliminary data.</text>
</comment>
<dbReference type="EMBL" id="CM042884">
    <property type="protein sequence ID" value="KAI4370260.1"/>
    <property type="molecule type" value="Genomic_DNA"/>
</dbReference>
<gene>
    <name evidence="1" type="ORF">MLD38_018627</name>
</gene>
<reference evidence="2" key="1">
    <citation type="journal article" date="2023" name="Front. Plant Sci.">
        <title>Chromosomal-level genome assembly of Melastoma candidum provides insights into trichome evolution.</title>
        <authorList>
            <person name="Zhong Y."/>
            <person name="Wu W."/>
            <person name="Sun C."/>
            <person name="Zou P."/>
            <person name="Liu Y."/>
            <person name="Dai S."/>
            <person name="Zhou R."/>
        </authorList>
    </citation>
    <scope>NUCLEOTIDE SEQUENCE [LARGE SCALE GENOMIC DNA]</scope>
</reference>
<evidence type="ECO:0000313" key="1">
    <source>
        <dbReference type="EMBL" id="KAI4370260.1"/>
    </source>
</evidence>
<sequence length="723" mass="77822">MKADEDVSRFSPPNKSSSPKAALVWLLLLLLLRKIHSHPLESDRLRRRLVEKGSAANTLMLGSEPKMKNATDVDDDVVCCSLEFQPLFRFSKLVTERCVPLSCHHGLCYLPFCLRELDSFQFLYKIRHDGFFLGKSCQDYISSLHLGTEGKARTCRVPISCSFHPLPTLKMDQHQQEGSDLSLVMVNVASTDQVPYASPAYQPGPVTGSPNFVNIAQPMVQAGYPIQPNGAQFSYQPGPVTGSPNLMTMTQPVPVVGAAHLIQPRGVPGAPSSYQLGPVSGSPNLMTMAQQVAGYAQPVQPHGAPSAYQSGPVTGSPNLMPMAQPVVGAAQPVQPTGGASAYLPGPVTGSPNLMTMAQPAVGAAQPVQPTGGPSPYQPGPVTGTPNFVTISQPMVQAGYPIQPTGEQYSYRPGPVSYRPGPAVTGSPNLMATAQPRVGAAHPFQQTGAPSTYQPGPARGSENLVTIARPVVGNAHSPTGGQCAYLPGTQPVVGAVHTVQPTGAQFAQYQLCQQYQQQQQQQQLQEFWAKQREECLRVTDFRNHSVPLARIKRIMKADEDVKMVAAEAPVLFAKACEMFILELTKRAWNHVEESCRRTLQKSDIFAAITRTDLFDFLTDLIPREDLNGLAVIGTPRELIPVGEPLTAVPPTFFPSQHMPPVGAPGMHVAAPGMGPGPSSLQPAPPIPAAQVPVPYELQDQQTSEESDQDDFLLEDPEGWKQAEE</sequence>
<dbReference type="Proteomes" id="UP001057402">
    <property type="component" value="Chromosome 5"/>
</dbReference>
<organism evidence="1 2">
    <name type="scientific">Melastoma candidum</name>
    <dbReference type="NCBI Taxonomy" id="119954"/>
    <lineage>
        <taxon>Eukaryota</taxon>
        <taxon>Viridiplantae</taxon>
        <taxon>Streptophyta</taxon>
        <taxon>Embryophyta</taxon>
        <taxon>Tracheophyta</taxon>
        <taxon>Spermatophyta</taxon>
        <taxon>Magnoliopsida</taxon>
        <taxon>eudicotyledons</taxon>
        <taxon>Gunneridae</taxon>
        <taxon>Pentapetalae</taxon>
        <taxon>rosids</taxon>
        <taxon>malvids</taxon>
        <taxon>Myrtales</taxon>
        <taxon>Melastomataceae</taxon>
        <taxon>Melastomatoideae</taxon>
        <taxon>Melastomateae</taxon>
        <taxon>Melastoma</taxon>
    </lineage>
</organism>
<protein>
    <submittedName>
        <fullName evidence="1">Uncharacterized protein</fullName>
    </submittedName>
</protein>
<proteinExistence type="predicted"/>
<evidence type="ECO:0000313" key="2">
    <source>
        <dbReference type="Proteomes" id="UP001057402"/>
    </source>
</evidence>
<accession>A0ACB9QUD4</accession>
<keyword evidence="2" id="KW-1185">Reference proteome</keyword>